<feature type="signal peptide" evidence="1">
    <location>
        <begin position="1"/>
        <end position="23"/>
    </location>
</feature>
<evidence type="ECO:0000256" key="1">
    <source>
        <dbReference type="SAM" id="SignalP"/>
    </source>
</evidence>
<feature type="chain" id="PRO_5018182376" evidence="1">
    <location>
        <begin position="24"/>
        <end position="288"/>
    </location>
</feature>
<keyword evidence="3" id="KW-1185">Reference proteome</keyword>
<dbReference type="EMBL" id="ML119667">
    <property type="protein sequence ID" value="RPA83113.1"/>
    <property type="molecule type" value="Genomic_DNA"/>
</dbReference>
<dbReference type="Proteomes" id="UP000275078">
    <property type="component" value="Unassembled WGS sequence"/>
</dbReference>
<reference evidence="2 3" key="1">
    <citation type="journal article" date="2018" name="Nat. Ecol. Evol.">
        <title>Pezizomycetes genomes reveal the molecular basis of ectomycorrhizal truffle lifestyle.</title>
        <authorList>
            <person name="Murat C."/>
            <person name="Payen T."/>
            <person name="Noel B."/>
            <person name="Kuo A."/>
            <person name="Morin E."/>
            <person name="Chen J."/>
            <person name="Kohler A."/>
            <person name="Krizsan K."/>
            <person name="Balestrini R."/>
            <person name="Da Silva C."/>
            <person name="Montanini B."/>
            <person name="Hainaut M."/>
            <person name="Levati E."/>
            <person name="Barry K.W."/>
            <person name="Belfiori B."/>
            <person name="Cichocki N."/>
            <person name="Clum A."/>
            <person name="Dockter R.B."/>
            <person name="Fauchery L."/>
            <person name="Guy J."/>
            <person name="Iotti M."/>
            <person name="Le Tacon F."/>
            <person name="Lindquist E.A."/>
            <person name="Lipzen A."/>
            <person name="Malagnac F."/>
            <person name="Mello A."/>
            <person name="Molinier V."/>
            <person name="Miyauchi S."/>
            <person name="Poulain J."/>
            <person name="Riccioni C."/>
            <person name="Rubini A."/>
            <person name="Sitrit Y."/>
            <person name="Splivallo R."/>
            <person name="Traeger S."/>
            <person name="Wang M."/>
            <person name="Zifcakova L."/>
            <person name="Wipf D."/>
            <person name="Zambonelli A."/>
            <person name="Paolocci F."/>
            <person name="Nowrousian M."/>
            <person name="Ottonello S."/>
            <person name="Baldrian P."/>
            <person name="Spatafora J.W."/>
            <person name="Henrissat B."/>
            <person name="Nagy L.G."/>
            <person name="Aury J.M."/>
            <person name="Wincker P."/>
            <person name="Grigoriev I.V."/>
            <person name="Bonfante P."/>
            <person name="Martin F.M."/>
        </authorList>
    </citation>
    <scope>NUCLEOTIDE SEQUENCE [LARGE SCALE GENOMIC DNA]</scope>
    <source>
        <strain evidence="2 3">RN42</strain>
    </source>
</reference>
<sequence>MHVHSFIQAAAITLSFASTLTLANPVVDSGLNQLEARHDHRGGRGGNDMESVQNAINILIQNQELGLKLCKLEQETTKVYATVTKTKTWHSTKVVKAVKTSLAKKPIVKTSTKYKTVYPTKTSTKYKTTTKTSTKTRTVTKTTTLPKHPRSLESEAEYALEATAQLEVRHPHGGRDRDDLSRNPKAREFLRYSTEVQNAACTLVYTAAGITKPEPKTVTRTRTQEVVKKQVKTVTKYTKTRTVYNTVWKKATATVTARKPYKTVTVTKPVTKTSIKNKTVTKTITSRK</sequence>
<protein>
    <submittedName>
        <fullName evidence="2">Uncharacterized protein</fullName>
    </submittedName>
</protein>
<keyword evidence="1" id="KW-0732">Signal</keyword>
<gene>
    <name evidence="2" type="ORF">BJ508DRAFT_78860</name>
</gene>
<organism evidence="2 3">
    <name type="scientific">Ascobolus immersus RN42</name>
    <dbReference type="NCBI Taxonomy" id="1160509"/>
    <lineage>
        <taxon>Eukaryota</taxon>
        <taxon>Fungi</taxon>
        <taxon>Dikarya</taxon>
        <taxon>Ascomycota</taxon>
        <taxon>Pezizomycotina</taxon>
        <taxon>Pezizomycetes</taxon>
        <taxon>Pezizales</taxon>
        <taxon>Ascobolaceae</taxon>
        <taxon>Ascobolus</taxon>
    </lineage>
</organism>
<name>A0A3N4IAK0_ASCIM</name>
<proteinExistence type="predicted"/>
<accession>A0A3N4IAK0</accession>
<evidence type="ECO:0000313" key="2">
    <source>
        <dbReference type="EMBL" id="RPA83113.1"/>
    </source>
</evidence>
<evidence type="ECO:0000313" key="3">
    <source>
        <dbReference type="Proteomes" id="UP000275078"/>
    </source>
</evidence>
<dbReference type="AlphaFoldDB" id="A0A3N4IAK0"/>